<protein>
    <submittedName>
        <fullName evidence="1">Uncharacterized protein</fullName>
    </submittedName>
</protein>
<organism evidence="1 2">
    <name type="scientific">Fusarium oxysporum</name>
    <name type="common">Fusarium vascular wilt</name>
    <dbReference type="NCBI Taxonomy" id="5507"/>
    <lineage>
        <taxon>Eukaryota</taxon>
        <taxon>Fungi</taxon>
        <taxon>Dikarya</taxon>
        <taxon>Ascomycota</taxon>
        <taxon>Pezizomycotina</taxon>
        <taxon>Sordariomycetes</taxon>
        <taxon>Hypocreomycetidae</taxon>
        <taxon>Hypocreales</taxon>
        <taxon>Nectriaceae</taxon>
        <taxon>Fusarium</taxon>
        <taxon>Fusarium oxysporum species complex</taxon>
    </lineage>
</organism>
<name>A0A8H5EN52_FUSOX</name>
<proteinExistence type="predicted"/>
<accession>A0A8H5EN52</accession>
<reference evidence="1" key="1">
    <citation type="submission" date="2020-02" db="EMBL/GenBank/DDBJ databases">
        <title>Identification and distribution of gene clusters putatively required for synthesis of sphingolipid metabolism inhibitors in phylogenetically diverse species of the filamentous fungus Fusarium.</title>
        <authorList>
            <person name="Kim H.-S."/>
            <person name="Busman M."/>
            <person name="Brown D.W."/>
            <person name="Divon H."/>
            <person name="Uhlig S."/>
            <person name="Proctor R.H."/>
        </authorList>
    </citation>
    <scope>NUCLEOTIDE SEQUENCE [LARGE SCALE GENOMIC DNA]</scope>
    <source>
        <strain evidence="1">NRRL 39464</strain>
    </source>
</reference>
<dbReference type="AlphaFoldDB" id="A0A8H5EN52"/>
<evidence type="ECO:0000313" key="1">
    <source>
        <dbReference type="EMBL" id="KAF5266389.1"/>
    </source>
</evidence>
<comment type="caution">
    <text evidence="1">The sequence shown here is derived from an EMBL/GenBank/DDBJ whole genome shotgun (WGS) entry which is preliminary data.</text>
</comment>
<sequence>MAVGRFVATIEEPTDDFHPPPYETMPEPSHVDFAAEKTQSDSKGTSFAAKLLQQLNTKFSKATKTNIEVQSPRIREYRLSNSQQWFKEALRFEKTRDWLEDAFQRDVEVYFIVGYSTVKDVAVQYQQEGYKNQGVSLNPLLLEPILGEGVFRHADGDGSRGRLKVENQEVVCSWTARKVQLRPFSSKNVDKARLGDSCIWPRKRMPRGTKSDKDLFMVDLVMENEGAQ</sequence>
<dbReference type="Proteomes" id="UP000558688">
    <property type="component" value="Unassembled WGS sequence"/>
</dbReference>
<gene>
    <name evidence="1" type="ORF">FOXYS1_2770</name>
</gene>
<evidence type="ECO:0000313" key="2">
    <source>
        <dbReference type="Proteomes" id="UP000558688"/>
    </source>
</evidence>
<dbReference type="EMBL" id="JAAFOW010000403">
    <property type="protein sequence ID" value="KAF5266389.1"/>
    <property type="molecule type" value="Genomic_DNA"/>
</dbReference>